<dbReference type="InterPro" id="IPR052310">
    <property type="entry name" value="Kelch/BTB_domain_protein"/>
</dbReference>
<protein>
    <submittedName>
        <fullName evidence="3">Uncharacterized protein</fullName>
    </submittedName>
</protein>
<organism evidence="3 4">
    <name type="scientific">Plasmodium falciparum (isolate Camp / Malaysia)</name>
    <dbReference type="NCBI Taxonomy" id="5835"/>
    <lineage>
        <taxon>Eukaryota</taxon>
        <taxon>Sar</taxon>
        <taxon>Alveolata</taxon>
        <taxon>Apicomplexa</taxon>
        <taxon>Aconoidasida</taxon>
        <taxon>Haemosporida</taxon>
        <taxon>Plasmodiidae</taxon>
        <taxon>Plasmodium</taxon>
        <taxon>Plasmodium (Laverania)</taxon>
    </lineage>
</organism>
<feature type="compositionally biased region" description="Basic and acidic residues" evidence="2">
    <location>
        <begin position="791"/>
        <end position="812"/>
    </location>
</feature>
<feature type="region of interest" description="Disordered" evidence="2">
    <location>
        <begin position="776"/>
        <end position="820"/>
    </location>
</feature>
<proteinExistence type="predicted"/>
<feature type="region of interest" description="Disordered" evidence="2">
    <location>
        <begin position="1"/>
        <end position="69"/>
    </location>
</feature>
<feature type="compositionally biased region" description="Polar residues" evidence="2">
    <location>
        <begin position="1"/>
        <end position="11"/>
    </location>
</feature>
<dbReference type="PANTHER" id="PTHR45972">
    <property type="entry name" value="BTB_2 DOMAIN-CONTAINING PROTEIN"/>
    <property type="match status" value="1"/>
</dbReference>
<keyword evidence="1" id="KW-0677">Repeat</keyword>
<dbReference type="PANTHER" id="PTHR45972:SF4">
    <property type="entry name" value="KELCH REPEAT-CONTAINING PROTEIN"/>
    <property type="match status" value="1"/>
</dbReference>
<feature type="compositionally biased region" description="Basic and acidic residues" evidence="2">
    <location>
        <begin position="38"/>
        <end position="47"/>
    </location>
</feature>
<dbReference type="AlphaFoldDB" id="A0A024X9M4"/>
<reference evidence="3 4" key="1">
    <citation type="submission" date="2013-02" db="EMBL/GenBank/DDBJ databases">
        <title>The Genome Annotation of Plasmodium falciparum CAMP/Malaysia.</title>
        <authorList>
            <consortium name="The Broad Institute Genome Sequencing Platform"/>
            <consortium name="The Broad Institute Genome Sequencing Center for Infectious Disease"/>
            <person name="Neafsey D."/>
            <person name="Hoffman S."/>
            <person name="Volkman S."/>
            <person name="Rosenthal P."/>
            <person name="Walker B."/>
            <person name="Young S.K."/>
            <person name="Zeng Q."/>
            <person name="Gargeya S."/>
            <person name="Fitzgerald M."/>
            <person name="Haas B."/>
            <person name="Abouelleil A."/>
            <person name="Allen A.W."/>
            <person name="Alvarado L."/>
            <person name="Arachchi H.M."/>
            <person name="Berlin A.M."/>
            <person name="Chapman S.B."/>
            <person name="Gainer-Dewar J."/>
            <person name="Goldberg J."/>
            <person name="Griggs A."/>
            <person name="Gujja S."/>
            <person name="Hansen M."/>
            <person name="Howarth C."/>
            <person name="Imamovic A."/>
            <person name="Ireland A."/>
            <person name="Larimer J."/>
            <person name="McCowan C."/>
            <person name="Murphy C."/>
            <person name="Pearson M."/>
            <person name="Poon T.W."/>
            <person name="Priest M."/>
            <person name="Roberts A."/>
            <person name="Saif S."/>
            <person name="Shea T."/>
            <person name="Sisk P."/>
            <person name="Sykes S."/>
            <person name="Wortman J."/>
            <person name="Nusbaum C."/>
            <person name="Birren B."/>
        </authorList>
    </citation>
    <scope>NUCLEOTIDE SEQUENCE [LARGE SCALE GENOMIC DNA]</scope>
    <source>
        <strain evidence="3 4">CAMP/Malaysia</strain>
    </source>
</reference>
<dbReference type="OMA" id="NADHNMD"/>
<evidence type="ECO:0000256" key="1">
    <source>
        <dbReference type="ARBA" id="ARBA00022737"/>
    </source>
</evidence>
<feature type="region of interest" description="Disordered" evidence="2">
    <location>
        <begin position="242"/>
        <end position="262"/>
    </location>
</feature>
<feature type="compositionally biased region" description="Acidic residues" evidence="2">
    <location>
        <begin position="48"/>
        <end position="69"/>
    </location>
</feature>
<evidence type="ECO:0000313" key="3">
    <source>
        <dbReference type="EMBL" id="ETW62184.1"/>
    </source>
</evidence>
<feature type="region of interest" description="Disordered" evidence="2">
    <location>
        <begin position="852"/>
        <end position="874"/>
    </location>
</feature>
<accession>A0A024X9M4</accession>
<evidence type="ECO:0000313" key="4">
    <source>
        <dbReference type="Proteomes" id="UP000030694"/>
    </source>
</evidence>
<feature type="compositionally biased region" description="Polar residues" evidence="2">
    <location>
        <begin position="776"/>
        <end position="790"/>
    </location>
</feature>
<gene>
    <name evidence="3" type="ORF">PFMC_01974</name>
</gene>
<dbReference type="EMBL" id="KI927508">
    <property type="protein sequence ID" value="ETW62184.1"/>
    <property type="molecule type" value="Genomic_DNA"/>
</dbReference>
<name>A0A024X9M4_PLAFC</name>
<reference evidence="3 4" key="2">
    <citation type="submission" date="2013-02" db="EMBL/GenBank/DDBJ databases">
        <title>The Genome Sequence of Plasmodium falciparum CAMP/Malaysia.</title>
        <authorList>
            <consortium name="The Broad Institute Genome Sequencing Platform"/>
            <consortium name="The Broad Institute Genome Sequencing Center for Infectious Disease"/>
            <person name="Neafsey D."/>
            <person name="Cheeseman I."/>
            <person name="Volkman S."/>
            <person name="Adams J."/>
            <person name="Walker B."/>
            <person name="Young S.K."/>
            <person name="Zeng Q."/>
            <person name="Gargeya S."/>
            <person name="Fitzgerald M."/>
            <person name="Haas B."/>
            <person name="Abouelleil A."/>
            <person name="Alvarado L."/>
            <person name="Arachchi H.M."/>
            <person name="Berlin A.M."/>
            <person name="Chapman S.B."/>
            <person name="Dewar J."/>
            <person name="Goldberg J."/>
            <person name="Griggs A."/>
            <person name="Gujja S."/>
            <person name="Hansen M."/>
            <person name="Howarth C."/>
            <person name="Imamovic A."/>
            <person name="Larimer J."/>
            <person name="McCowan C."/>
            <person name="Murphy C."/>
            <person name="Neiman D."/>
            <person name="Pearson M."/>
            <person name="Priest M."/>
            <person name="Roberts A."/>
            <person name="Saif S."/>
            <person name="Shea T."/>
            <person name="Sisk P."/>
            <person name="Sykes S."/>
            <person name="Wortman J."/>
            <person name="Nusbaum C."/>
            <person name="Birren B."/>
        </authorList>
    </citation>
    <scope>NUCLEOTIDE SEQUENCE [LARGE SCALE GENOMIC DNA]</scope>
    <source>
        <strain evidence="3 4">CAMP/Malaysia</strain>
    </source>
</reference>
<sequence>MKNMNDENGSTIEGDPNTEKAKNKNNNNNDDINENIIDDEKKKKEQQQDDEEDEEDDEDDDEEDDADNDLCDQNVLIIGDENLSFSNYIIEAYASSNIYIASTLTEFQVNLLLKDLEKKKVNKCLHEKREIDDVSTNYGPFDFTRKFKERHVSKNVHIIFNVNLFNLKSYFPKNFFKAVFLILPGLSFNINDIQLKYNDKVTTLRIYYFLILVTLEITYISMKNSNIHLFWTSEKLKNFVENEEEEENNKNEPDDTNDLTQNDISLNDNEIYSHGNDGFKKESIHDTINSLKNLMFNNVEHDHDDNMDNHNMDSNTDHNMDNVDGTINYEEDNNLNGQDEYYEENEEGDYTNEKDVNLINSSDINLEDNNEDIKETEKYSQDEENNIRDIFEDSYNKDNEINELLDDVNTSTFEDIEIIKYIYTNDDLKNKKSGLINIIRFPLLYEINLKKLMKIFCFYEHIKKEEKINTIFHIEDIINSYYPLVYGHHFMYNEFLKNCKFFSFVLKKKKKITIPEELVVLIPHIEYNYKIDSYHFLKKLYYSVFNEPRICYTSINEQIKHINQMRYKLYVHNLKTSKHFKNEKISSIHNNMISSYYIYQNHINNMIKNKTTCCINDDLWKTVLNPFDFFHLNNDVNVFFEYNILTNIYNKFVTTVNTDFNKLCVNFYIKKDYKQYEEDNTNEHNSKRIMKRKFNKNGLYNTIGDNKNKPPLLPTPKNESYKLVNSINNNHRHNINNMNNQRNGNRHKNNTNNNTLLYKHATNNIQNNFNKSYRNENNIRNSMHNNNYDNNTKREDKNQKYVKNENQREGTSRKNNASSVYRNYNVSNGNEHTNFNNNVSASHANFSYKPMRNNNNNNNMRGDNNSMRGGYKIV</sequence>
<dbReference type="Proteomes" id="UP000030694">
    <property type="component" value="Unassembled WGS sequence"/>
</dbReference>
<evidence type="ECO:0000256" key="2">
    <source>
        <dbReference type="SAM" id="MobiDB-lite"/>
    </source>
</evidence>
<dbReference type="OrthoDB" id="386880at2759"/>